<feature type="binding site" evidence="7">
    <location>
        <position position="29"/>
    </location>
    <ligand>
        <name>Zn(2+)</name>
        <dbReference type="ChEBI" id="CHEBI:29105"/>
    </ligand>
</feature>
<dbReference type="InterPro" id="IPR038418">
    <property type="entry name" value="6-PTP_synth/QueD_sf"/>
</dbReference>
<dbReference type="UniPathway" id="UPA00391"/>
<evidence type="ECO:0000313" key="9">
    <source>
        <dbReference type="EMBL" id="OUQ06510.1"/>
    </source>
</evidence>
<accession>A0A1Y4QN73</accession>
<dbReference type="GO" id="GO:0070497">
    <property type="term" value="F:6-carboxytetrahydropterin synthase activity"/>
    <property type="evidence" value="ECO:0007669"/>
    <property type="project" value="UniProtKB-EC"/>
</dbReference>
<reference evidence="8" key="3">
    <citation type="journal article" date="2021" name="PeerJ">
        <title>Extensive microbial diversity within the chicken gut microbiome revealed by metagenomics and culture.</title>
        <authorList>
            <person name="Gilroy R."/>
            <person name="Ravi A."/>
            <person name="Getino M."/>
            <person name="Pursley I."/>
            <person name="Horton D.L."/>
            <person name="Alikhan N.F."/>
            <person name="Baker D."/>
            <person name="Gharbi K."/>
            <person name="Hall N."/>
            <person name="Watson M."/>
            <person name="Adriaenssens E.M."/>
            <person name="Foster-Nyarko E."/>
            <person name="Jarju S."/>
            <person name="Secka A."/>
            <person name="Antonio M."/>
            <person name="Oren A."/>
            <person name="Chaudhuri R.R."/>
            <person name="La Ragione R."/>
            <person name="Hildebrand F."/>
            <person name="Pallen M.J."/>
        </authorList>
    </citation>
    <scope>NUCLEOTIDE SEQUENCE</scope>
    <source>
        <strain evidence="8">CHK193-16274</strain>
    </source>
</reference>
<comment type="caution">
    <text evidence="9">The sequence shown here is derived from an EMBL/GenBank/DDBJ whole genome shotgun (WGS) entry which is preliminary data.</text>
</comment>
<evidence type="ECO:0000256" key="1">
    <source>
        <dbReference type="ARBA" id="ARBA00005061"/>
    </source>
</evidence>
<dbReference type="SUPFAM" id="SSF55620">
    <property type="entry name" value="Tetrahydrobiopterin biosynthesis enzymes-like"/>
    <property type="match status" value="1"/>
</dbReference>
<dbReference type="EC" id="4.-.-.-" evidence="5"/>
<reference evidence="9" key="2">
    <citation type="journal article" date="2018" name="BMC Genomics">
        <title>Whole genome sequencing and function prediction of 133 gut anaerobes isolated from chicken caecum in pure cultures.</title>
        <authorList>
            <person name="Medvecky M."/>
            <person name="Cejkova D."/>
            <person name="Polansky O."/>
            <person name="Karasova D."/>
            <person name="Kubasova T."/>
            <person name="Cizek A."/>
            <person name="Rychlik I."/>
        </authorList>
    </citation>
    <scope>NUCLEOTIDE SEQUENCE</scope>
    <source>
        <strain evidence="9">An149</strain>
    </source>
</reference>
<dbReference type="Gene3D" id="3.30.479.10">
    <property type="entry name" value="6-pyruvoyl tetrahydropterin synthase/QueD"/>
    <property type="match status" value="1"/>
</dbReference>
<comment type="cofactor">
    <cofactor evidence="5 7">
        <name>Zn(2+)</name>
        <dbReference type="ChEBI" id="CHEBI:29105"/>
    </cofactor>
    <text evidence="5 7">Binds 1 zinc ion per subunit.</text>
</comment>
<dbReference type="Proteomes" id="UP000196258">
    <property type="component" value="Unassembled WGS sequence"/>
</dbReference>
<evidence type="ECO:0000256" key="6">
    <source>
        <dbReference type="PIRSR" id="PIRSR006113-1"/>
    </source>
</evidence>
<dbReference type="GO" id="GO:0046872">
    <property type="term" value="F:metal ion binding"/>
    <property type="evidence" value="ECO:0007669"/>
    <property type="project" value="UniProtKB-KW"/>
</dbReference>
<reference evidence="8" key="4">
    <citation type="submission" date="2021-09" db="EMBL/GenBank/DDBJ databases">
        <authorList>
            <person name="Gilroy R."/>
        </authorList>
    </citation>
    <scope>NUCLEOTIDE SEQUENCE</scope>
    <source>
        <strain evidence="8">CHK193-16274</strain>
    </source>
</reference>
<dbReference type="InterPro" id="IPR007115">
    <property type="entry name" value="6-PTP_synth/QueD"/>
</dbReference>
<comment type="similarity">
    <text evidence="2 5">Belongs to the PTPS family. QueD subfamily.</text>
</comment>
<dbReference type="Proteomes" id="UP000749320">
    <property type="component" value="Unassembled WGS sequence"/>
</dbReference>
<dbReference type="RefSeq" id="WP_087253909.1">
    <property type="nucleotide sequence ID" value="NZ_CAJFOD010000018.1"/>
</dbReference>
<keyword evidence="5" id="KW-0671">Queuosine biosynthesis</keyword>
<comment type="pathway">
    <text evidence="1 5">Purine metabolism; 7-cyano-7-deazaguanine biosynthesis.</text>
</comment>
<dbReference type="NCBIfam" id="TIGR03367">
    <property type="entry name" value="queuosine_QueD"/>
    <property type="match status" value="1"/>
</dbReference>
<organism evidence="9 10">
    <name type="scientific">Thomasclavelia spiroformis</name>
    <dbReference type="NCBI Taxonomy" id="29348"/>
    <lineage>
        <taxon>Bacteria</taxon>
        <taxon>Bacillati</taxon>
        <taxon>Bacillota</taxon>
        <taxon>Erysipelotrichia</taxon>
        <taxon>Erysipelotrichales</taxon>
        <taxon>Coprobacillaceae</taxon>
        <taxon>Thomasclavelia</taxon>
    </lineage>
</organism>
<keyword evidence="5 7" id="KW-0862">Zinc</keyword>
<dbReference type="AlphaFoldDB" id="A0A1Y4QN73"/>
<dbReference type="GO" id="GO:0008616">
    <property type="term" value="P:tRNA queuosine(34) biosynthetic process"/>
    <property type="evidence" value="ECO:0007669"/>
    <property type="project" value="UniProtKB-KW"/>
</dbReference>
<evidence type="ECO:0000313" key="10">
    <source>
        <dbReference type="Proteomes" id="UP000196258"/>
    </source>
</evidence>
<feature type="binding site" evidence="7">
    <location>
        <position position="14"/>
    </location>
    <ligand>
        <name>Zn(2+)</name>
        <dbReference type="ChEBI" id="CHEBI:29105"/>
    </ligand>
</feature>
<reference evidence="10" key="1">
    <citation type="submission" date="2017-04" db="EMBL/GenBank/DDBJ databases">
        <title>Function of individual gut microbiota members based on whole genome sequencing of pure cultures obtained from chicken caecum.</title>
        <authorList>
            <person name="Medvecky M."/>
            <person name="Cejkova D."/>
            <person name="Polansky O."/>
            <person name="Karasova D."/>
            <person name="Kubasova T."/>
            <person name="Cizek A."/>
            <person name="Rychlik I."/>
        </authorList>
    </citation>
    <scope>NUCLEOTIDE SEQUENCE [LARGE SCALE GENOMIC DNA]</scope>
    <source>
        <strain evidence="10">An149</strain>
    </source>
</reference>
<dbReference type="PANTHER" id="PTHR12589">
    <property type="entry name" value="PYRUVOYL TETRAHYDROBIOPTERIN SYNTHASE"/>
    <property type="match status" value="1"/>
</dbReference>
<protein>
    <recommendedName>
        <fullName evidence="3 5">6-carboxy-5,6,7,8-tetrahydropterin synthase</fullName>
        <ecNumber evidence="5">4.-.-.-</ecNumber>
    </recommendedName>
</protein>
<evidence type="ECO:0000256" key="4">
    <source>
        <dbReference type="ARBA" id="ARBA00048807"/>
    </source>
</evidence>
<name>A0A1Y4QN73_9FIRM</name>
<keyword evidence="5 7" id="KW-0479">Metal-binding</keyword>
<dbReference type="EMBL" id="NFLB01000001">
    <property type="protein sequence ID" value="OUQ06510.1"/>
    <property type="molecule type" value="Genomic_DNA"/>
</dbReference>
<evidence type="ECO:0000256" key="2">
    <source>
        <dbReference type="ARBA" id="ARBA00008900"/>
    </source>
</evidence>
<feature type="binding site" evidence="7">
    <location>
        <position position="27"/>
    </location>
    <ligand>
        <name>Zn(2+)</name>
        <dbReference type="ChEBI" id="CHEBI:29105"/>
    </ligand>
</feature>
<evidence type="ECO:0000256" key="7">
    <source>
        <dbReference type="PIRSR" id="PIRSR006113-2"/>
    </source>
</evidence>
<feature type="active site" description="Proton acceptor" evidence="6">
    <location>
        <position position="23"/>
    </location>
</feature>
<evidence type="ECO:0000256" key="3">
    <source>
        <dbReference type="ARBA" id="ARBA00018141"/>
    </source>
</evidence>
<evidence type="ECO:0000256" key="5">
    <source>
        <dbReference type="PIRNR" id="PIRNR006113"/>
    </source>
</evidence>
<keyword evidence="5 8" id="KW-0456">Lyase</keyword>
<sequence length="141" mass="16209">MYYLKTEQSFDSAHFLHGYSGKCANIHGHRWRIVVTIKSDKLLDDPQNNGMIIDFSDLKNNLKSITDNLDHALIIEEGSLRSSLYQALIAENFKIINLPFRPTAENLAKYIYEILAKTYDVECVDVYETPNNCASYNENNK</sequence>
<feature type="active site" description="Charge relay system" evidence="6">
    <location>
        <position position="71"/>
    </location>
</feature>
<proteinExistence type="inferred from homology"/>
<evidence type="ECO:0000313" key="8">
    <source>
        <dbReference type="EMBL" id="HJF39878.1"/>
    </source>
</evidence>
<dbReference type="EMBL" id="DYWV01000108">
    <property type="protein sequence ID" value="HJF39878.1"/>
    <property type="molecule type" value="Genomic_DNA"/>
</dbReference>
<gene>
    <name evidence="8" type="primary">queD</name>
    <name evidence="9" type="ORF">B5E91_00880</name>
    <name evidence="8" type="ORF">K8V91_03055</name>
</gene>
<comment type="catalytic activity">
    <reaction evidence="4 5">
        <text>7,8-dihydroneopterin 3'-triphosphate + H2O = 6-carboxy-5,6,7,8-tetrahydropterin + triphosphate + acetaldehyde + 2 H(+)</text>
        <dbReference type="Rhea" id="RHEA:27966"/>
        <dbReference type="ChEBI" id="CHEBI:15343"/>
        <dbReference type="ChEBI" id="CHEBI:15377"/>
        <dbReference type="ChEBI" id="CHEBI:15378"/>
        <dbReference type="ChEBI" id="CHEBI:18036"/>
        <dbReference type="ChEBI" id="CHEBI:58462"/>
        <dbReference type="ChEBI" id="CHEBI:61032"/>
        <dbReference type="EC" id="4.1.2.50"/>
    </reaction>
</comment>
<dbReference type="PIRSF" id="PIRSF006113">
    <property type="entry name" value="PTP_synth"/>
    <property type="match status" value="1"/>
</dbReference>
<feature type="active site" description="Charge relay system" evidence="6">
    <location>
        <position position="128"/>
    </location>
</feature>
<dbReference type="PANTHER" id="PTHR12589:SF8">
    <property type="entry name" value="6-CARBOXY-5,6,7,8-TETRAHYDROPTERIN SYNTHASE"/>
    <property type="match status" value="1"/>
</dbReference>
<dbReference type="Pfam" id="PF01242">
    <property type="entry name" value="PTPS"/>
    <property type="match status" value="1"/>
</dbReference>